<keyword evidence="7 9" id="KW-0472">Membrane</keyword>
<gene>
    <name evidence="14" type="ORF">ENJ61_03110</name>
</gene>
<proteinExistence type="inferred from homology"/>
<evidence type="ECO:0000259" key="12">
    <source>
        <dbReference type="Pfam" id="PF00593"/>
    </source>
</evidence>
<dbReference type="SUPFAM" id="SSF56935">
    <property type="entry name" value="Porins"/>
    <property type="match status" value="1"/>
</dbReference>
<reference evidence="14" key="1">
    <citation type="journal article" date="2020" name="mSystems">
        <title>Genome- and Community-Level Interaction Insights into Carbon Utilization and Element Cycling Functions of Hydrothermarchaeota in Hydrothermal Sediment.</title>
        <authorList>
            <person name="Zhou Z."/>
            <person name="Liu Y."/>
            <person name="Xu W."/>
            <person name="Pan J."/>
            <person name="Luo Z.H."/>
            <person name="Li M."/>
        </authorList>
    </citation>
    <scope>NUCLEOTIDE SEQUENCE [LARGE SCALE GENOMIC DNA]</scope>
    <source>
        <strain evidence="14">HyVt-501</strain>
    </source>
</reference>
<dbReference type="Gene3D" id="2.40.170.20">
    <property type="entry name" value="TonB-dependent receptor, beta-barrel domain"/>
    <property type="match status" value="1"/>
</dbReference>
<feature type="domain" description="TonB-dependent receptor-like beta-barrel" evidence="12">
    <location>
        <begin position="248"/>
        <end position="629"/>
    </location>
</feature>
<dbReference type="InterPro" id="IPR036942">
    <property type="entry name" value="Beta-barrel_TonB_sf"/>
</dbReference>
<evidence type="ECO:0000256" key="6">
    <source>
        <dbReference type="ARBA" id="ARBA00023077"/>
    </source>
</evidence>
<dbReference type="Pfam" id="PF07715">
    <property type="entry name" value="Plug"/>
    <property type="match status" value="1"/>
</dbReference>
<dbReference type="AlphaFoldDB" id="A0A7C5Q1S8"/>
<comment type="subcellular location">
    <subcellularLocation>
        <location evidence="1 9">Cell outer membrane</location>
        <topology evidence="1 9">Multi-pass membrane protein</topology>
    </subcellularLocation>
</comment>
<evidence type="ECO:0000256" key="8">
    <source>
        <dbReference type="ARBA" id="ARBA00023237"/>
    </source>
</evidence>
<dbReference type="InterPro" id="IPR039426">
    <property type="entry name" value="TonB-dep_rcpt-like"/>
</dbReference>
<dbReference type="Pfam" id="PF00593">
    <property type="entry name" value="TonB_dep_Rec_b-barrel"/>
    <property type="match status" value="1"/>
</dbReference>
<feature type="signal peptide" evidence="11">
    <location>
        <begin position="1"/>
        <end position="21"/>
    </location>
</feature>
<evidence type="ECO:0000256" key="11">
    <source>
        <dbReference type="SAM" id="SignalP"/>
    </source>
</evidence>
<dbReference type="PROSITE" id="PS52016">
    <property type="entry name" value="TONB_DEPENDENT_REC_3"/>
    <property type="match status" value="1"/>
</dbReference>
<dbReference type="PANTHER" id="PTHR30069">
    <property type="entry name" value="TONB-DEPENDENT OUTER MEMBRANE RECEPTOR"/>
    <property type="match status" value="1"/>
</dbReference>
<dbReference type="Gene3D" id="2.170.130.10">
    <property type="entry name" value="TonB-dependent receptor, plug domain"/>
    <property type="match status" value="1"/>
</dbReference>
<keyword evidence="4 9" id="KW-0812">Transmembrane</keyword>
<dbReference type="PANTHER" id="PTHR30069:SF49">
    <property type="entry name" value="OUTER MEMBRANE PROTEIN C"/>
    <property type="match status" value="1"/>
</dbReference>
<evidence type="ECO:0000313" key="14">
    <source>
        <dbReference type="EMBL" id="HHJ63874.1"/>
    </source>
</evidence>
<evidence type="ECO:0000256" key="3">
    <source>
        <dbReference type="ARBA" id="ARBA00022452"/>
    </source>
</evidence>
<name>A0A7C5Q1S8_AQUAO</name>
<evidence type="ECO:0000256" key="1">
    <source>
        <dbReference type="ARBA" id="ARBA00004571"/>
    </source>
</evidence>
<keyword evidence="14" id="KW-0675">Receptor</keyword>
<dbReference type="CDD" id="cd01347">
    <property type="entry name" value="ligand_gated_channel"/>
    <property type="match status" value="1"/>
</dbReference>
<dbReference type="InterPro" id="IPR000531">
    <property type="entry name" value="Beta-barrel_TonB"/>
</dbReference>
<evidence type="ECO:0000256" key="7">
    <source>
        <dbReference type="ARBA" id="ARBA00023136"/>
    </source>
</evidence>
<dbReference type="GO" id="GO:0009279">
    <property type="term" value="C:cell outer membrane"/>
    <property type="evidence" value="ECO:0007669"/>
    <property type="project" value="UniProtKB-SubCell"/>
</dbReference>
<dbReference type="PROSITE" id="PS01156">
    <property type="entry name" value="TONB_DEPENDENT_REC_2"/>
    <property type="match status" value="1"/>
</dbReference>
<dbReference type="EMBL" id="DRNB01000115">
    <property type="protein sequence ID" value="HHJ63874.1"/>
    <property type="molecule type" value="Genomic_DNA"/>
</dbReference>
<evidence type="ECO:0000256" key="5">
    <source>
        <dbReference type="ARBA" id="ARBA00022729"/>
    </source>
</evidence>
<evidence type="ECO:0000256" key="10">
    <source>
        <dbReference type="RuleBase" id="RU003357"/>
    </source>
</evidence>
<sequence length="666" mass="74601">MKDLRLKLLLSLLTAPFALSAQEVVLEKVEIKVRKEILTERDVRESFAKDPAEALTRIEGIWKLRKGGIANDIVLRAFQRENLNVLFDGARIYQACPNRMDPPAFHIDFSEVKEIEVVRGPFDVRNYGSLGGTVNIKTVEPKEGFHGRFNVAGGSFRYFNPSLNLSYGSGPFYGLVGHSYRYSKPYRTGEGKRFTEYPTGNNAYRSDVRDGTAFSINTSWVKAGFKPRKGTGVEISYTAQRARDVLYPYLMMDSPEDNADRLNLTVELKNLKLTAYYAYVYHRMNNEKRVNPVFLETVAKSKTYGSKLEYSSGPFTAGLEAFVWNWKAETTMGTMLQNTIPDVDLANVGLFGEYRKALSDRLRLVVGVRLDSTKTEANRSLANTDLYYTYHNTRSTSKTDVYPSGNLQLFYAPDRSLELFAGVGYAVRVPSAQERYFALNRSGMQEAMMGDWVGNPNLKPSKNAEVDLGVSWKGSRANLSATVFYSFVGDFITVYNQGNVNNTGLGTKARSYANVDARFYGGEAKTTLALSETLFLDGGISYVRGKKTTDPSRNINDEDVAEIPPLRVRVALRYDTGVFFGEVEGIASATQNKVDEDLGESKTSGWGVLNVRAGGERGSFRITAGVENLLDKFYYEHLSYLRDPFSTGTRVPEPGRSFYLNVSYMF</sequence>
<organism evidence="14">
    <name type="scientific">Aquifex aeolicus</name>
    <dbReference type="NCBI Taxonomy" id="63363"/>
    <lineage>
        <taxon>Bacteria</taxon>
        <taxon>Pseudomonadati</taxon>
        <taxon>Aquificota</taxon>
        <taxon>Aquificia</taxon>
        <taxon>Aquificales</taxon>
        <taxon>Aquificaceae</taxon>
        <taxon>Aquifex</taxon>
    </lineage>
</organism>
<dbReference type="InterPro" id="IPR012910">
    <property type="entry name" value="Plug_dom"/>
</dbReference>
<dbReference type="InterPro" id="IPR010917">
    <property type="entry name" value="TonB_rcpt_CS"/>
</dbReference>
<dbReference type="InterPro" id="IPR037066">
    <property type="entry name" value="Plug_dom_sf"/>
</dbReference>
<protein>
    <submittedName>
        <fullName evidence="14">TonB-dependent receptor</fullName>
    </submittedName>
</protein>
<keyword evidence="2 9" id="KW-0813">Transport</keyword>
<evidence type="ECO:0000256" key="9">
    <source>
        <dbReference type="PROSITE-ProRule" id="PRU01360"/>
    </source>
</evidence>
<accession>A0A7C5Q1S8</accession>
<dbReference type="Proteomes" id="UP000885792">
    <property type="component" value="Unassembled WGS sequence"/>
</dbReference>
<comment type="caution">
    <text evidence="14">The sequence shown here is derived from an EMBL/GenBank/DDBJ whole genome shotgun (WGS) entry which is preliminary data.</text>
</comment>
<dbReference type="GO" id="GO:0044718">
    <property type="term" value="P:siderophore transmembrane transport"/>
    <property type="evidence" value="ECO:0007669"/>
    <property type="project" value="TreeGrafter"/>
</dbReference>
<feature type="chain" id="PRO_5028227323" evidence="11">
    <location>
        <begin position="22"/>
        <end position="666"/>
    </location>
</feature>
<dbReference type="GO" id="GO:0015344">
    <property type="term" value="F:siderophore uptake transmembrane transporter activity"/>
    <property type="evidence" value="ECO:0007669"/>
    <property type="project" value="TreeGrafter"/>
</dbReference>
<evidence type="ECO:0000259" key="13">
    <source>
        <dbReference type="Pfam" id="PF07715"/>
    </source>
</evidence>
<comment type="similarity">
    <text evidence="9 10">Belongs to the TonB-dependent receptor family.</text>
</comment>
<feature type="domain" description="TonB-dependent receptor plug" evidence="13">
    <location>
        <begin position="33"/>
        <end position="131"/>
    </location>
</feature>
<evidence type="ECO:0000256" key="2">
    <source>
        <dbReference type="ARBA" id="ARBA00022448"/>
    </source>
</evidence>
<keyword evidence="8 9" id="KW-0998">Cell outer membrane</keyword>
<keyword evidence="5 11" id="KW-0732">Signal</keyword>
<evidence type="ECO:0000256" key="4">
    <source>
        <dbReference type="ARBA" id="ARBA00022692"/>
    </source>
</evidence>
<keyword evidence="3 9" id="KW-1134">Transmembrane beta strand</keyword>
<keyword evidence="6 10" id="KW-0798">TonB box</keyword>